<dbReference type="EMBL" id="BSSD01000001">
    <property type="protein sequence ID" value="GLW89677.1"/>
    <property type="molecule type" value="Genomic_DNA"/>
</dbReference>
<feature type="region of interest" description="Disordered" evidence="3">
    <location>
        <begin position="152"/>
        <end position="176"/>
    </location>
</feature>
<dbReference type="NCBIfam" id="TIGR00377">
    <property type="entry name" value="ant_ant_sig"/>
    <property type="match status" value="1"/>
</dbReference>
<gene>
    <name evidence="5" type="ORF">Aglo03_04930</name>
</gene>
<evidence type="ECO:0000256" key="3">
    <source>
        <dbReference type="SAM" id="MobiDB-lite"/>
    </source>
</evidence>
<dbReference type="InterPro" id="IPR036513">
    <property type="entry name" value="STAS_dom_sf"/>
</dbReference>
<proteinExistence type="inferred from homology"/>
<dbReference type="PANTHER" id="PTHR33495:SF2">
    <property type="entry name" value="ANTI-SIGMA FACTOR ANTAGONIST TM_1081-RELATED"/>
    <property type="match status" value="1"/>
</dbReference>
<dbReference type="PANTHER" id="PTHR33495">
    <property type="entry name" value="ANTI-SIGMA FACTOR ANTAGONIST TM_1081-RELATED-RELATED"/>
    <property type="match status" value="1"/>
</dbReference>
<dbReference type="PROSITE" id="PS50801">
    <property type="entry name" value="STAS"/>
    <property type="match status" value="1"/>
</dbReference>
<name>A0A9W6QJE0_9PSEU</name>
<evidence type="ECO:0000256" key="2">
    <source>
        <dbReference type="RuleBase" id="RU003749"/>
    </source>
</evidence>
<accession>A0A9W6QJE0</accession>
<dbReference type="Proteomes" id="UP001165042">
    <property type="component" value="Unassembled WGS sequence"/>
</dbReference>
<dbReference type="InterPro" id="IPR003658">
    <property type="entry name" value="Anti-sigma_ant"/>
</dbReference>
<keyword evidence="6" id="KW-1185">Reference proteome</keyword>
<dbReference type="SUPFAM" id="SSF52091">
    <property type="entry name" value="SpoIIaa-like"/>
    <property type="match status" value="1"/>
</dbReference>
<comment type="similarity">
    <text evidence="1 2">Belongs to the anti-sigma-factor antagonist family.</text>
</comment>
<organism evidence="5 6">
    <name type="scientific">Actinokineospora globicatena</name>
    <dbReference type="NCBI Taxonomy" id="103729"/>
    <lineage>
        <taxon>Bacteria</taxon>
        <taxon>Bacillati</taxon>
        <taxon>Actinomycetota</taxon>
        <taxon>Actinomycetes</taxon>
        <taxon>Pseudonocardiales</taxon>
        <taxon>Pseudonocardiaceae</taxon>
        <taxon>Actinokineospora</taxon>
    </lineage>
</organism>
<evidence type="ECO:0000313" key="5">
    <source>
        <dbReference type="EMBL" id="GLW89677.1"/>
    </source>
</evidence>
<dbReference type="Pfam" id="PF01740">
    <property type="entry name" value="STAS"/>
    <property type="match status" value="1"/>
</dbReference>
<dbReference type="InterPro" id="IPR002645">
    <property type="entry name" value="STAS_dom"/>
</dbReference>
<dbReference type="GO" id="GO:0043856">
    <property type="term" value="F:anti-sigma factor antagonist activity"/>
    <property type="evidence" value="ECO:0007669"/>
    <property type="project" value="InterPro"/>
</dbReference>
<evidence type="ECO:0000256" key="1">
    <source>
        <dbReference type="ARBA" id="ARBA00009013"/>
    </source>
</evidence>
<feature type="domain" description="STAS" evidence="4">
    <location>
        <begin position="57"/>
        <end position="146"/>
    </location>
</feature>
<evidence type="ECO:0000313" key="6">
    <source>
        <dbReference type="Proteomes" id="UP001165042"/>
    </source>
</evidence>
<dbReference type="AlphaFoldDB" id="A0A9W6QJE0"/>
<feature type="region of interest" description="Disordered" evidence="3">
    <location>
        <begin position="1"/>
        <end position="39"/>
    </location>
</feature>
<dbReference type="CDD" id="cd07043">
    <property type="entry name" value="STAS_anti-anti-sigma_factors"/>
    <property type="match status" value="1"/>
</dbReference>
<protein>
    <recommendedName>
        <fullName evidence="2">Anti-sigma factor antagonist</fullName>
    </recommendedName>
</protein>
<feature type="compositionally biased region" description="Basic residues" evidence="3">
    <location>
        <begin position="19"/>
        <end position="28"/>
    </location>
</feature>
<reference evidence="5" key="1">
    <citation type="submission" date="2023-02" db="EMBL/GenBank/DDBJ databases">
        <title>Actinokineospora globicatena NBRC 15670.</title>
        <authorList>
            <person name="Ichikawa N."/>
            <person name="Sato H."/>
            <person name="Tonouchi N."/>
        </authorList>
    </citation>
    <scope>NUCLEOTIDE SEQUENCE</scope>
    <source>
        <strain evidence="5">NBRC 15670</strain>
    </source>
</reference>
<dbReference type="Gene3D" id="3.30.750.24">
    <property type="entry name" value="STAS domain"/>
    <property type="match status" value="1"/>
</dbReference>
<evidence type="ECO:0000259" key="4">
    <source>
        <dbReference type="PROSITE" id="PS50801"/>
    </source>
</evidence>
<sequence length="176" mass="18227">MIVESNLIPFAPGDQPGTRRPRAPRRGGPKPGSPEASFRGSPLLRLAITWSGPELRVQVTGDLDVVTAPALAEALSRARIDVRAVPGAIGIVLDLRTVSFLGAAGMRVMVHAHHTFTAAGFGLRLIADQPAVTRPLALTGLDEVLGLSRVPSPETAGAPSSHVVASRRGEPGGATT</sequence>
<comment type="caution">
    <text evidence="5">The sequence shown here is derived from an EMBL/GenBank/DDBJ whole genome shotgun (WGS) entry which is preliminary data.</text>
</comment>